<dbReference type="EMBL" id="BMGL01000013">
    <property type="protein sequence ID" value="GGE20913.1"/>
    <property type="molecule type" value="Genomic_DNA"/>
</dbReference>
<dbReference type="GO" id="GO:0004029">
    <property type="term" value="F:aldehyde dehydrogenase (NAD+) activity"/>
    <property type="evidence" value="ECO:0007669"/>
    <property type="project" value="TreeGrafter"/>
</dbReference>
<protein>
    <submittedName>
        <fullName evidence="2">NAD-dependent epimerase</fullName>
    </submittedName>
</protein>
<dbReference type="PANTHER" id="PTHR48079">
    <property type="entry name" value="PROTEIN YEEZ"/>
    <property type="match status" value="1"/>
</dbReference>
<sequence length="341" mass="38714">MILITGTTGLVGTHLLATLLKNEAAKSIRGLYRTERKKAFALQVIQRVYGESIFNLAQHIDWQKADINDVTTLDEAFTNVDWVYHCAGLVSNSPSLRHKLRKVNIEGTANLVNFSIAYKVKKFCHVSSIATLGKEKNNALITEESYRENLNNSSYYSIAKYGGEMEVWRASQEGLPVVIVNPGVILGAGFYTEGSGELFSQAQGNFPFKIDKITGFVGVRDVAEIMILLMQSEVTNERFIVVDENLRMSKIQFLIAQQLGKKLPKVKLKKWMVYLYWFTEALVAIFTRKKRKLSFDVIATLLQDRLYSNQKLKSVLNFEFTPIERVIKDACLDFQKADDPY</sequence>
<dbReference type="Pfam" id="PF01370">
    <property type="entry name" value="Epimerase"/>
    <property type="match status" value="1"/>
</dbReference>
<dbReference type="InterPro" id="IPR001509">
    <property type="entry name" value="Epimerase_deHydtase"/>
</dbReference>
<dbReference type="InterPro" id="IPR036291">
    <property type="entry name" value="NAD(P)-bd_dom_sf"/>
</dbReference>
<dbReference type="GO" id="GO:0005737">
    <property type="term" value="C:cytoplasm"/>
    <property type="evidence" value="ECO:0007669"/>
    <property type="project" value="TreeGrafter"/>
</dbReference>
<dbReference type="AlphaFoldDB" id="A0A917A253"/>
<reference evidence="2 3" key="1">
    <citation type="journal article" date="2014" name="Int. J. Syst. Evol. Microbiol.">
        <title>Complete genome sequence of Corynebacterium casei LMG S-19264T (=DSM 44701T), isolated from a smear-ripened cheese.</title>
        <authorList>
            <consortium name="US DOE Joint Genome Institute (JGI-PGF)"/>
            <person name="Walter F."/>
            <person name="Albersmeier A."/>
            <person name="Kalinowski J."/>
            <person name="Ruckert C."/>
        </authorList>
    </citation>
    <scope>NUCLEOTIDE SEQUENCE [LARGE SCALE GENOMIC DNA]</scope>
    <source>
        <strain evidence="2 3">CGMCC 1.12925</strain>
    </source>
</reference>
<dbReference type="RefSeq" id="WP_188406960.1">
    <property type="nucleotide sequence ID" value="NZ_BMGL01000013.1"/>
</dbReference>
<dbReference type="InterPro" id="IPR051783">
    <property type="entry name" value="NAD(P)-dependent_oxidoreduct"/>
</dbReference>
<organism evidence="2 3">
    <name type="scientific">Psychroflexus salis</name>
    <dbReference type="NCBI Taxonomy" id="1526574"/>
    <lineage>
        <taxon>Bacteria</taxon>
        <taxon>Pseudomonadati</taxon>
        <taxon>Bacteroidota</taxon>
        <taxon>Flavobacteriia</taxon>
        <taxon>Flavobacteriales</taxon>
        <taxon>Flavobacteriaceae</taxon>
        <taxon>Psychroflexus</taxon>
    </lineage>
</organism>
<keyword evidence="3" id="KW-1185">Reference proteome</keyword>
<proteinExistence type="predicted"/>
<evidence type="ECO:0000259" key="1">
    <source>
        <dbReference type="Pfam" id="PF01370"/>
    </source>
</evidence>
<evidence type="ECO:0000313" key="3">
    <source>
        <dbReference type="Proteomes" id="UP000599688"/>
    </source>
</evidence>
<evidence type="ECO:0000313" key="2">
    <source>
        <dbReference type="EMBL" id="GGE20913.1"/>
    </source>
</evidence>
<dbReference type="Gene3D" id="3.40.50.720">
    <property type="entry name" value="NAD(P)-binding Rossmann-like Domain"/>
    <property type="match status" value="1"/>
</dbReference>
<accession>A0A917A253</accession>
<name>A0A917A253_9FLAO</name>
<comment type="caution">
    <text evidence="2">The sequence shown here is derived from an EMBL/GenBank/DDBJ whole genome shotgun (WGS) entry which is preliminary data.</text>
</comment>
<dbReference type="PANTHER" id="PTHR48079:SF6">
    <property type="entry name" value="NAD(P)-BINDING DOMAIN-CONTAINING PROTEIN-RELATED"/>
    <property type="match status" value="1"/>
</dbReference>
<feature type="domain" description="NAD-dependent epimerase/dehydratase" evidence="1">
    <location>
        <begin position="2"/>
        <end position="237"/>
    </location>
</feature>
<dbReference type="SUPFAM" id="SSF51735">
    <property type="entry name" value="NAD(P)-binding Rossmann-fold domains"/>
    <property type="match status" value="1"/>
</dbReference>
<dbReference type="Proteomes" id="UP000599688">
    <property type="component" value="Unassembled WGS sequence"/>
</dbReference>
<gene>
    <name evidence="2" type="ORF">GCM10010831_22460</name>
</gene>